<protein>
    <submittedName>
        <fullName evidence="1">Uncharacterized protein</fullName>
    </submittedName>
</protein>
<comment type="caution">
    <text evidence="1">The sequence shown here is derived from an EMBL/GenBank/DDBJ whole genome shotgun (WGS) entry which is preliminary data.</text>
</comment>
<proteinExistence type="predicted"/>
<dbReference type="Proteomes" id="UP000006222">
    <property type="component" value="Unassembled WGS sequence"/>
</dbReference>
<evidence type="ECO:0000313" key="1">
    <source>
        <dbReference type="EMBL" id="EGF29260.1"/>
    </source>
</evidence>
<evidence type="ECO:0000313" key="2">
    <source>
        <dbReference type="Proteomes" id="UP000006222"/>
    </source>
</evidence>
<dbReference type="EMBL" id="AFAR01000044">
    <property type="protein sequence ID" value="EGF29260.1"/>
    <property type="molecule type" value="Genomic_DNA"/>
</dbReference>
<reference evidence="1 2" key="1">
    <citation type="journal article" date="2013" name="Mar. Genomics">
        <title>Expression of sulfatases in Rhodopirellula baltica and the diversity of sulfatases in the genus Rhodopirellula.</title>
        <authorList>
            <person name="Wegner C.E."/>
            <person name="Richter-Heitmann T."/>
            <person name="Klindworth A."/>
            <person name="Klockow C."/>
            <person name="Richter M."/>
            <person name="Achstetter T."/>
            <person name="Glockner F.O."/>
            <person name="Harder J."/>
        </authorList>
    </citation>
    <scope>NUCLEOTIDE SEQUENCE [LARGE SCALE GENOMIC DNA]</scope>
    <source>
        <strain evidence="1 2">WH47</strain>
    </source>
</reference>
<sequence length="36" mass="4060">MPSYLGVIDSLEPIGLFVQACMRSVASMRRSLRYVL</sequence>
<dbReference type="AlphaFoldDB" id="F2AM47"/>
<name>F2AM47_RHOBT</name>
<organism evidence="1 2">
    <name type="scientific">Rhodopirellula baltica WH47</name>
    <dbReference type="NCBI Taxonomy" id="991778"/>
    <lineage>
        <taxon>Bacteria</taxon>
        <taxon>Pseudomonadati</taxon>
        <taxon>Planctomycetota</taxon>
        <taxon>Planctomycetia</taxon>
        <taxon>Pirellulales</taxon>
        <taxon>Pirellulaceae</taxon>
        <taxon>Rhodopirellula</taxon>
    </lineage>
</organism>
<gene>
    <name evidence="1" type="ORF">RBWH47_02877</name>
</gene>
<accession>F2AM47</accession>